<dbReference type="AlphaFoldDB" id="A0A2U3L0J9"/>
<sequence length="132" mass="14600">MNSPPEKLRAPCIATLWSSIRAFEKSNTPGLGCRFNSSPPPPSQSPARHRSYQTVVILSEAKNLCTSPRLELMMLEPLLTYSPYQIVRDTGAERLGAVAHDVDEVCLGIGKVHRSFAPLRMTRLVLDPRKSA</sequence>
<accession>A0A2U3L0J9</accession>
<name>A0A2U3L0J9_9BACT</name>
<gene>
    <name evidence="2" type="ORF">SBA1_590012</name>
</gene>
<proteinExistence type="predicted"/>
<evidence type="ECO:0000313" key="3">
    <source>
        <dbReference type="Proteomes" id="UP000238701"/>
    </source>
</evidence>
<feature type="region of interest" description="Disordered" evidence="1">
    <location>
        <begin position="30"/>
        <end position="50"/>
    </location>
</feature>
<evidence type="ECO:0000313" key="2">
    <source>
        <dbReference type="EMBL" id="SPF45329.1"/>
    </source>
</evidence>
<reference evidence="3" key="1">
    <citation type="submission" date="2018-02" db="EMBL/GenBank/DDBJ databases">
        <authorList>
            <person name="Hausmann B."/>
        </authorList>
    </citation>
    <scope>NUCLEOTIDE SEQUENCE [LARGE SCALE GENOMIC DNA]</scope>
    <source>
        <strain evidence="3">Peat soil MAG SbA1</strain>
    </source>
</reference>
<dbReference type="EMBL" id="OMOD01000154">
    <property type="protein sequence ID" value="SPF45329.1"/>
    <property type="molecule type" value="Genomic_DNA"/>
</dbReference>
<evidence type="ECO:0000256" key="1">
    <source>
        <dbReference type="SAM" id="MobiDB-lite"/>
    </source>
</evidence>
<dbReference type="Proteomes" id="UP000238701">
    <property type="component" value="Unassembled WGS sequence"/>
</dbReference>
<protein>
    <submittedName>
        <fullName evidence="2">Uncharacterized protein</fullName>
    </submittedName>
</protein>
<organism evidence="2 3">
    <name type="scientific">Candidatus Sulfotelmatobacter kueseliae</name>
    <dbReference type="NCBI Taxonomy" id="2042962"/>
    <lineage>
        <taxon>Bacteria</taxon>
        <taxon>Pseudomonadati</taxon>
        <taxon>Acidobacteriota</taxon>
        <taxon>Terriglobia</taxon>
        <taxon>Terriglobales</taxon>
        <taxon>Candidatus Korobacteraceae</taxon>
        <taxon>Candidatus Sulfotelmatobacter</taxon>
    </lineage>
</organism>